<evidence type="ECO:0000256" key="1">
    <source>
        <dbReference type="ARBA" id="ARBA00022737"/>
    </source>
</evidence>
<proteinExistence type="predicted"/>
<feature type="region of interest" description="Disordered" evidence="2">
    <location>
        <begin position="1"/>
        <end position="20"/>
    </location>
</feature>
<feature type="region of interest" description="Disordered" evidence="2">
    <location>
        <begin position="812"/>
        <end position="906"/>
    </location>
</feature>
<accession>A0ABR3F1Z6</accession>
<reference evidence="4 5" key="1">
    <citation type="submission" date="2024-02" db="EMBL/GenBank/DDBJ databases">
        <title>A draft genome for the cacao thread blight pathogen Marasmius crinis-equi.</title>
        <authorList>
            <person name="Cohen S.P."/>
            <person name="Baruah I.K."/>
            <person name="Amoako-Attah I."/>
            <person name="Bukari Y."/>
            <person name="Meinhardt L.W."/>
            <person name="Bailey B.A."/>
        </authorList>
    </citation>
    <scope>NUCLEOTIDE SEQUENCE [LARGE SCALE GENOMIC DNA]</scope>
    <source>
        <strain evidence="4 5">GH-76</strain>
    </source>
</reference>
<dbReference type="Pfam" id="PF24883">
    <property type="entry name" value="NPHP3_N"/>
    <property type="match status" value="1"/>
</dbReference>
<dbReference type="Proteomes" id="UP001465976">
    <property type="component" value="Unassembled WGS sequence"/>
</dbReference>
<dbReference type="PANTHER" id="PTHR10039:SF14">
    <property type="entry name" value="NACHT DOMAIN-CONTAINING PROTEIN"/>
    <property type="match status" value="1"/>
</dbReference>
<dbReference type="EMBL" id="JBAHYK010001164">
    <property type="protein sequence ID" value="KAL0569225.1"/>
    <property type="molecule type" value="Genomic_DNA"/>
</dbReference>
<evidence type="ECO:0000259" key="3">
    <source>
        <dbReference type="Pfam" id="PF24883"/>
    </source>
</evidence>
<evidence type="ECO:0000313" key="5">
    <source>
        <dbReference type="Proteomes" id="UP001465976"/>
    </source>
</evidence>
<feature type="compositionally biased region" description="Polar residues" evidence="2">
    <location>
        <begin position="816"/>
        <end position="828"/>
    </location>
</feature>
<feature type="domain" description="Nephrocystin 3-like N-terminal" evidence="3">
    <location>
        <begin position="105"/>
        <end position="256"/>
    </location>
</feature>
<evidence type="ECO:0000313" key="4">
    <source>
        <dbReference type="EMBL" id="KAL0569225.1"/>
    </source>
</evidence>
<dbReference type="InterPro" id="IPR056884">
    <property type="entry name" value="NPHP3-like_N"/>
</dbReference>
<keyword evidence="1" id="KW-0677">Repeat</keyword>
<feature type="compositionally biased region" description="Polar residues" evidence="2">
    <location>
        <begin position="890"/>
        <end position="905"/>
    </location>
</feature>
<dbReference type="SUPFAM" id="SSF52540">
    <property type="entry name" value="P-loop containing nucleoside triphosphate hydrolases"/>
    <property type="match status" value="1"/>
</dbReference>
<organism evidence="4 5">
    <name type="scientific">Marasmius crinis-equi</name>
    <dbReference type="NCBI Taxonomy" id="585013"/>
    <lineage>
        <taxon>Eukaryota</taxon>
        <taxon>Fungi</taxon>
        <taxon>Dikarya</taxon>
        <taxon>Basidiomycota</taxon>
        <taxon>Agaricomycotina</taxon>
        <taxon>Agaricomycetes</taxon>
        <taxon>Agaricomycetidae</taxon>
        <taxon>Agaricales</taxon>
        <taxon>Marasmiineae</taxon>
        <taxon>Marasmiaceae</taxon>
        <taxon>Marasmius</taxon>
    </lineage>
</organism>
<name>A0ABR3F1Z6_9AGAR</name>
<protein>
    <recommendedName>
        <fullName evidence="3">Nephrocystin 3-like N-terminal domain-containing protein</fullName>
    </recommendedName>
</protein>
<keyword evidence="5" id="KW-1185">Reference proteome</keyword>
<evidence type="ECO:0000256" key="2">
    <source>
        <dbReference type="SAM" id="MobiDB-lite"/>
    </source>
</evidence>
<gene>
    <name evidence="4" type="ORF">V5O48_012739</name>
</gene>
<sequence length="917" mass="103506">MQAPENVVPQHTPPMTSGPVSSYFTNARIAKISRPNLSNVYGHQINNNYADPTEFPVLQILAEKLEDVGATHNSEARYPPPRCYPATREEVRKRLIEHIRRRRGGYLYWLSGYVGVGKSAIAQSISEESERSEDLVASFFFSRNHPKRSSPTFLFLAVAYGLARSIEEIKKQIGKTIESNPMVLEASLETQFLELVVKPCRALAAGQGWSNRPRLVVIDGLDECEGADAQKRVLSTISNALRDTEGLPLEFMICSRPEPTIKEFLSSTFPVDSNNLTSAQSSSTVAFANSTQPLFWWYRLEDDMQASRDIKLFLRERFAQIRASEKFKYFSFPDPWPSEEVVEKLTWKSSLQFIYPVTVVGFLEDEYCDPRERLEIVRGLRPPDPDEGRMPFSVIDILYRYILSVNRDQKRIITILGFVLHSPNHTLRSPRNIGFLLGLSEGKVAVALRGMHSVLDISNSEIRILHASFTDFLEDPSRSGDFHIDSAYSHSFILTRVLQRVNESWPKLQSDPEKILDQDSVIRQVLIGWAPLLKGIVNPTQDHLSELENLDVSAVYRLVMQRMDFRVKWSEIWYNHQNDLLTTVSWLKKAPKKGNYERLISHLQGGFHIRCSSLSVLNALLKRLYAHAQPPGFWFPYYYRLLGIGAAEDRLNGRDSFYAGDYREYTCTHPDAIAPIECSPGVYYVRDWHPASITISSLVNLIPSEGTPEVILALFTDRGFGIGPLIDRPGPLPVLLPLVHRILPEIFNYSGELWNAEEILRRLLEWLKSFPEEHRSDITSLVRDIEDRALRMRSEDPGYENVYRQLSELDPEDLNEGSSRLHAQTSLNPGIEKSKMDGPEDGISADNDSSGGRNIVGAAEPPVPARGGHSLGGQTAEIAGASRVEPPAQQVLQHPGNNGPKSTPKASKRRLWCCGLC</sequence>
<comment type="caution">
    <text evidence="4">The sequence shown here is derived from an EMBL/GenBank/DDBJ whole genome shotgun (WGS) entry which is preliminary data.</text>
</comment>
<dbReference type="InterPro" id="IPR027417">
    <property type="entry name" value="P-loop_NTPase"/>
</dbReference>
<dbReference type="PANTHER" id="PTHR10039">
    <property type="entry name" value="AMELOGENIN"/>
    <property type="match status" value="1"/>
</dbReference>
<dbReference type="Gene3D" id="3.40.50.300">
    <property type="entry name" value="P-loop containing nucleotide triphosphate hydrolases"/>
    <property type="match status" value="1"/>
</dbReference>